<keyword evidence="8" id="KW-1185">Reference proteome</keyword>
<evidence type="ECO:0000313" key="7">
    <source>
        <dbReference type="EMBL" id="GLU49086.1"/>
    </source>
</evidence>
<name>A0A9W6P8S2_9ACTN</name>
<dbReference type="InterPro" id="IPR036390">
    <property type="entry name" value="WH_DNA-bd_sf"/>
</dbReference>
<dbReference type="Gene3D" id="3.30.530.20">
    <property type="match status" value="1"/>
</dbReference>
<dbReference type="InterPro" id="IPR036388">
    <property type="entry name" value="WH-like_DNA-bd_sf"/>
</dbReference>
<sequence length="325" mass="35799">MHAFDVLGDPIRRRILELLTSGETTSGLLTEAVRAEFGVTQPAVSQHLRVLRDTGFANVRPEGTRRLYTIRGERMAEVDEWVQRFRPFWEKRPDGLVSPHPPQDRERHRTTRDTRASDMTDHQRTQRTLEATTLRGAPARAVVLRREFPEPISGVWDACTSSERLGRWVGPVSGDFTVGGRYQLEGNAGGIVEVCEKPNRLRVTWEFDDAFSVVEVHLSETDLDRTAFELAHVCAAVDDDHWITYGPGAAGVGWDIMLIALEHHLGTGTADFDGAAWTASAQGRASIAAASSGWARAHIADGAPADVARTAGERTRAFYTGDDGS</sequence>
<feature type="compositionally biased region" description="Basic and acidic residues" evidence="5">
    <location>
        <begin position="102"/>
        <end position="124"/>
    </location>
</feature>
<keyword evidence="2" id="KW-0805">Transcription regulation</keyword>
<dbReference type="SMART" id="SM00418">
    <property type="entry name" value="HTH_ARSR"/>
    <property type="match status" value="1"/>
</dbReference>
<organism evidence="7 8">
    <name type="scientific">Nocardiopsis ansamitocini</name>
    <dbReference type="NCBI Taxonomy" id="1670832"/>
    <lineage>
        <taxon>Bacteria</taxon>
        <taxon>Bacillati</taxon>
        <taxon>Actinomycetota</taxon>
        <taxon>Actinomycetes</taxon>
        <taxon>Streptosporangiales</taxon>
        <taxon>Nocardiopsidaceae</taxon>
        <taxon>Nocardiopsis</taxon>
    </lineage>
</organism>
<feature type="region of interest" description="Disordered" evidence="5">
    <location>
        <begin position="92"/>
        <end position="125"/>
    </location>
</feature>
<keyword evidence="4" id="KW-0804">Transcription</keyword>
<keyword evidence="3" id="KW-0238">DNA-binding</keyword>
<dbReference type="RefSeq" id="WP_285760536.1">
    <property type="nucleotide sequence ID" value="NZ_BSQG01000005.1"/>
</dbReference>
<evidence type="ECO:0000256" key="3">
    <source>
        <dbReference type="ARBA" id="ARBA00023125"/>
    </source>
</evidence>
<evidence type="ECO:0000256" key="5">
    <source>
        <dbReference type="SAM" id="MobiDB-lite"/>
    </source>
</evidence>
<evidence type="ECO:0000259" key="6">
    <source>
        <dbReference type="PROSITE" id="PS50987"/>
    </source>
</evidence>
<dbReference type="Pfam" id="PF08327">
    <property type="entry name" value="AHSA1"/>
    <property type="match status" value="1"/>
</dbReference>
<dbReference type="InterPro" id="IPR013538">
    <property type="entry name" value="ASHA1/2-like_C"/>
</dbReference>
<dbReference type="PRINTS" id="PR00778">
    <property type="entry name" value="HTHARSR"/>
</dbReference>
<evidence type="ECO:0000256" key="1">
    <source>
        <dbReference type="ARBA" id="ARBA00006817"/>
    </source>
</evidence>
<dbReference type="InterPro" id="IPR001845">
    <property type="entry name" value="HTH_ArsR_DNA-bd_dom"/>
</dbReference>
<dbReference type="GO" id="GO:0003677">
    <property type="term" value="F:DNA binding"/>
    <property type="evidence" value="ECO:0007669"/>
    <property type="project" value="UniProtKB-KW"/>
</dbReference>
<dbReference type="GO" id="GO:0003700">
    <property type="term" value="F:DNA-binding transcription factor activity"/>
    <property type="evidence" value="ECO:0007669"/>
    <property type="project" value="InterPro"/>
</dbReference>
<dbReference type="InterPro" id="IPR011991">
    <property type="entry name" value="ArsR-like_HTH"/>
</dbReference>
<dbReference type="InterPro" id="IPR023393">
    <property type="entry name" value="START-like_dom_sf"/>
</dbReference>
<dbReference type="SUPFAM" id="SSF46785">
    <property type="entry name" value="Winged helix' DNA-binding domain"/>
    <property type="match status" value="1"/>
</dbReference>
<evidence type="ECO:0000313" key="8">
    <source>
        <dbReference type="Proteomes" id="UP001165092"/>
    </source>
</evidence>
<dbReference type="AlphaFoldDB" id="A0A9W6P8S2"/>
<accession>A0A9W6P8S2</accession>
<dbReference type="SUPFAM" id="SSF55961">
    <property type="entry name" value="Bet v1-like"/>
    <property type="match status" value="1"/>
</dbReference>
<proteinExistence type="inferred from homology"/>
<evidence type="ECO:0000256" key="2">
    <source>
        <dbReference type="ARBA" id="ARBA00023015"/>
    </source>
</evidence>
<dbReference type="EMBL" id="BSQG01000005">
    <property type="protein sequence ID" value="GLU49086.1"/>
    <property type="molecule type" value="Genomic_DNA"/>
</dbReference>
<comment type="caution">
    <text evidence="7">The sequence shown here is derived from an EMBL/GenBank/DDBJ whole genome shotgun (WGS) entry which is preliminary data.</text>
</comment>
<dbReference type="Pfam" id="PF01022">
    <property type="entry name" value="HTH_5"/>
    <property type="match status" value="1"/>
</dbReference>
<dbReference type="PROSITE" id="PS50987">
    <property type="entry name" value="HTH_ARSR_2"/>
    <property type="match status" value="1"/>
</dbReference>
<gene>
    <name evidence="7" type="ORF">Nans01_34370</name>
</gene>
<dbReference type="NCBIfam" id="NF033788">
    <property type="entry name" value="HTH_metalloreg"/>
    <property type="match status" value="1"/>
</dbReference>
<dbReference type="InterPro" id="IPR051081">
    <property type="entry name" value="HTH_MetalResp_TranReg"/>
</dbReference>
<dbReference type="Proteomes" id="UP001165092">
    <property type="component" value="Unassembled WGS sequence"/>
</dbReference>
<dbReference type="CDD" id="cd00090">
    <property type="entry name" value="HTH_ARSR"/>
    <property type="match status" value="1"/>
</dbReference>
<reference evidence="7" key="1">
    <citation type="submission" date="2023-02" db="EMBL/GenBank/DDBJ databases">
        <title>Nocardiopsis ansamitocini NBRC 112285.</title>
        <authorList>
            <person name="Ichikawa N."/>
            <person name="Sato H."/>
            <person name="Tonouchi N."/>
        </authorList>
    </citation>
    <scope>NUCLEOTIDE SEQUENCE</scope>
    <source>
        <strain evidence="7">NBRC 112285</strain>
    </source>
</reference>
<dbReference type="Gene3D" id="1.10.10.10">
    <property type="entry name" value="Winged helix-like DNA-binding domain superfamily/Winged helix DNA-binding domain"/>
    <property type="match status" value="1"/>
</dbReference>
<feature type="domain" description="HTH arsR-type" evidence="6">
    <location>
        <begin position="1"/>
        <end position="90"/>
    </location>
</feature>
<dbReference type="PANTHER" id="PTHR33154">
    <property type="entry name" value="TRANSCRIPTIONAL REGULATOR, ARSR FAMILY"/>
    <property type="match status" value="1"/>
</dbReference>
<comment type="similarity">
    <text evidence="1">Belongs to the AHA1 family.</text>
</comment>
<dbReference type="PANTHER" id="PTHR33154:SF33">
    <property type="entry name" value="TRANSCRIPTIONAL REPRESSOR SDPR"/>
    <property type="match status" value="1"/>
</dbReference>
<evidence type="ECO:0000256" key="4">
    <source>
        <dbReference type="ARBA" id="ARBA00023163"/>
    </source>
</evidence>
<protein>
    <recommendedName>
        <fullName evidence="6">HTH arsR-type domain-containing protein</fullName>
    </recommendedName>
</protein>